<dbReference type="AlphaFoldDB" id="A0A8J3KBW1"/>
<reference evidence="7 8" key="1">
    <citation type="submission" date="2021-01" db="EMBL/GenBank/DDBJ databases">
        <title>Whole genome shotgun sequence of Catellatospora citrea NBRC 14495.</title>
        <authorList>
            <person name="Komaki H."/>
            <person name="Tamura T."/>
        </authorList>
    </citation>
    <scope>NUCLEOTIDE SEQUENCE [LARGE SCALE GENOMIC DNA]</scope>
    <source>
        <strain evidence="7 8">NBRC 14495</strain>
    </source>
</reference>
<dbReference type="PANTHER" id="PTHR43248">
    <property type="entry name" value="2-SUCCINYL-6-HYDROXY-2,4-CYCLOHEXADIENE-1-CARBOXYLATE SYNTHASE"/>
    <property type="match status" value="1"/>
</dbReference>
<dbReference type="Proteomes" id="UP000659904">
    <property type="component" value="Unassembled WGS sequence"/>
</dbReference>
<keyword evidence="2 4" id="KW-0732">Signal</keyword>
<dbReference type="InterPro" id="IPR051601">
    <property type="entry name" value="Serine_prot/Carboxylest_S33"/>
</dbReference>
<feature type="domain" description="Peptidase S33 tripeptidyl aminopeptidase-like C-terminal" evidence="6">
    <location>
        <begin position="418"/>
        <end position="512"/>
    </location>
</feature>
<organism evidence="7 8">
    <name type="scientific">Catellatospora citrea</name>
    <dbReference type="NCBI Taxonomy" id="53366"/>
    <lineage>
        <taxon>Bacteria</taxon>
        <taxon>Bacillati</taxon>
        <taxon>Actinomycetota</taxon>
        <taxon>Actinomycetes</taxon>
        <taxon>Micromonosporales</taxon>
        <taxon>Micromonosporaceae</taxon>
        <taxon>Catellatospora</taxon>
    </lineage>
</organism>
<dbReference type="InterPro" id="IPR000073">
    <property type="entry name" value="AB_hydrolase_1"/>
</dbReference>
<feature type="domain" description="AB hydrolase-1" evidence="5">
    <location>
        <begin position="100"/>
        <end position="251"/>
    </location>
</feature>
<dbReference type="PANTHER" id="PTHR43248:SF29">
    <property type="entry name" value="TRIPEPTIDYL AMINOPEPTIDASE"/>
    <property type="match status" value="1"/>
</dbReference>
<sequence>MAQGGTAQRRRLRGRVAVAAAVLCLAAACATTQQATAPTPGPGRARPGIAWTGCEGLDAKFQCARVPVPLDWSEPDGPHLELAVIRHLASRPQERIGSMFMNPGGPGQSGVELVRGGGDDFDAWGGGRFDVVGWDPRGTGGSSPVECFPSEADETTFWQGVTIPSTAAESAAYQARAVELARRCGEVSGKLLSHISTADTARDLDALRELVGDKQLTYVGLSYGSMIGQTYLNLFPGRTRAMMLDGIVDAVEYTTSAETRTVDNVSSADEVFAQFVKLCQEAAAGRCALAGHGEPVTQRVETLFAMARRAPIPAPHADPPGTLSYGDLQMSTFNPLRLPLTWPQFAKDLDAAAAGDASALLTSARQMQSPAGFASATTSAAISCVDGPARSPVSQWPQEIARFTEAGKLWGTVLGWWLWAPCAADWPADDADRYAGPWNAPTENPVLLIGARYDAGTPYRNAQTTEKRLGNAVLLTLNGYGHPSYQVPSKCIDQARERYLVDLVAPPKGAVCQPDQQPFG</sequence>
<gene>
    <name evidence="7" type="ORF">Cci01nite_54500</name>
</gene>
<dbReference type="InterPro" id="IPR029058">
    <property type="entry name" value="AB_hydrolase_fold"/>
</dbReference>
<proteinExistence type="inferred from homology"/>
<feature type="signal peptide" evidence="4">
    <location>
        <begin position="1"/>
        <end position="35"/>
    </location>
</feature>
<dbReference type="Pfam" id="PF00561">
    <property type="entry name" value="Abhydrolase_1"/>
    <property type="match status" value="1"/>
</dbReference>
<evidence type="ECO:0000313" key="7">
    <source>
        <dbReference type="EMBL" id="GIG00357.1"/>
    </source>
</evidence>
<evidence type="ECO:0000256" key="2">
    <source>
        <dbReference type="ARBA" id="ARBA00022729"/>
    </source>
</evidence>
<evidence type="ECO:0000313" key="8">
    <source>
        <dbReference type="Proteomes" id="UP000659904"/>
    </source>
</evidence>
<dbReference type="InterPro" id="IPR013595">
    <property type="entry name" value="Pept_S33_TAP-like_C"/>
</dbReference>
<dbReference type="EMBL" id="BONH01000028">
    <property type="protein sequence ID" value="GIG00357.1"/>
    <property type="molecule type" value="Genomic_DNA"/>
</dbReference>
<evidence type="ECO:0000256" key="3">
    <source>
        <dbReference type="ARBA" id="ARBA00022801"/>
    </source>
</evidence>
<evidence type="ECO:0000259" key="5">
    <source>
        <dbReference type="Pfam" id="PF00561"/>
    </source>
</evidence>
<keyword evidence="3 7" id="KW-0378">Hydrolase</keyword>
<evidence type="ECO:0000256" key="1">
    <source>
        <dbReference type="ARBA" id="ARBA00010088"/>
    </source>
</evidence>
<dbReference type="SUPFAM" id="SSF53474">
    <property type="entry name" value="alpha/beta-Hydrolases"/>
    <property type="match status" value="1"/>
</dbReference>
<keyword evidence="8" id="KW-1185">Reference proteome</keyword>
<accession>A0A8J3KBW1</accession>
<evidence type="ECO:0000256" key="4">
    <source>
        <dbReference type="SAM" id="SignalP"/>
    </source>
</evidence>
<protein>
    <submittedName>
        <fullName evidence="7">Hydrolase</fullName>
    </submittedName>
</protein>
<dbReference type="GO" id="GO:0016787">
    <property type="term" value="F:hydrolase activity"/>
    <property type="evidence" value="ECO:0007669"/>
    <property type="project" value="UniProtKB-KW"/>
</dbReference>
<name>A0A8J3KBW1_9ACTN</name>
<comment type="caution">
    <text evidence="7">The sequence shown here is derived from an EMBL/GenBank/DDBJ whole genome shotgun (WGS) entry which is preliminary data.</text>
</comment>
<evidence type="ECO:0000259" key="6">
    <source>
        <dbReference type="Pfam" id="PF08386"/>
    </source>
</evidence>
<dbReference type="Gene3D" id="3.40.50.1820">
    <property type="entry name" value="alpha/beta hydrolase"/>
    <property type="match status" value="1"/>
</dbReference>
<dbReference type="RefSeq" id="WP_203832113.1">
    <property type="nucleotide sequence ID" value="NZ_BONH01000028.1"/>
</dbReference>
<comment type="similarity">
    <text evidence="1">Belongs to the peptidase S33 family.</text>
</comment>
<dbReference type="Pfam" id="PF08386">
    <property type="entry name" value="Abhydrolase_4"/>
    <property type="match status" value="1"/>
</dbReference>
<feature type="chain" id="PRO_5035227662" evidence="4">
    <location>
        <begin position="36"/>
        <end position="520"/>
    </location>
</feature>